<name>A0A3M2VLB0_PSESI</name>
<gene>
    <name evidence="1" type="ORF">ALQ95_00467</name>
</gene>
<evidence type="ECO:0000313" key="2">
    <source>
        <dbReference type="Proteomes" id="UP000280292"/>
    </source>
</evidence>
<dbReference type="AlphaFoldDB" id="A0A3M2VLB0"/>
<accession>A0A3M2VLB0</accession>
<dbReference type="RefSeq" id="WP_122294408.1">
    <property type="nucleotide sequence ID" value="NZ_RBNR01000300.1"/>
</dbReference>
<dbReference type="Proteomes" id="UP000280292">
    <property type="component" value="Unassembled WGS sequence"/>
</dbReference>
<protein>
    <submittedName>
        <fullName evidence="1">Uncharacterized protein</fullName>
    </submittedName>
</protein>
<evidence type="ECO:0000313" key="1">
    <source>
        <dbReference type="EMBL" id="RML40100.1"/>
    </source>
</evidence>
<dbReference type="EMBL" id="RBNR01000300">
    <property type="protein sequence ID" value="RML40100.1"/>
    <property type="molecule type" value="Genomic_DNA"/>
</dbReference>
<reference evidence="1 2" key="1">
    <citation type="submission" date="2018-08" db="EMBL/GenBank/DDBJ databases">
        <title>Recombination of ecologically and evolutionarily significant loci maintains genetic cohesion in the Pseudomonas syringae species complex.</title>
        <authorList>
            <person name="Dillon M."/>
            <person name="Thakur S."/>
            <person name="Almeida R.N.D."/>
            <person name="Weir B.S."/>
            <person name="Guttman D.S."/>
        </authorList>
    </citation>
    <scope>NUCLEOTIDE SEQUENCE [LARGE SCALE GENOMIC DNA]</scope>
    <source>
        <strain evidence="1 2">ICMP 3883</strain>
    </source>
</reference>
<sequence>MSLYADHAVLCGLNTEQLAELALYGLRYRALGATDIDFSKPDILEPYWTGERLVKRAVKIAVKACTSGCPLARQRDGEAIGHLSALFNCGVIDNAIYMEQFKRLNKTKPS</sequence>
<comment type="caution">
    <text evidence="1">The sequence shown here is derived from an EMBL/GenBank/DDBJ whole genome shotgun (WGS) entry which is preliminary data.</text>
</comment>
<proteinExistence type="predicted"/>
<organism evidence="1 2">
    <name type="scientific">Pseudomonas syringae pv. ribicola</name>
    <dbReference type="NCBI Taxonomy" id="55398"/>
    <lineage>
        <taxon>Bacteria</taxon>
        <taxon>Pseudomonadati</taxon>
        <taxon>Pseudomonadota</taxon>
        <taxon>Gammaproteobacteria</taxon>
        <taxon>Pseudomonadales</taxon>
        <taxon>Pseudomonadaceae</taxon>
        <taxon>Pseudomonas</taxon>
    </lineage>
</organism>